<sequence length="431" mass="48974">MCMSVREGNIFVRGAGLELLSENIASGAFYDSEQRYPPPNCHPGTRRRILGILKNWIEDESKTTSVHWLYGAVGVGKSAIAQTICEDFSEQQLAASFFFSRTDPARNNSRRLFLTIAHQLASLPLLRDSIDAAICSRRDIIHATLEKQFRGLIIEPCSHITRDQWKSLPRLIVIDGLDECRDIPSQQRLLSIIRQAKTDKASLPFEFLICSRPEPPIRDAFRDQGYSSILRSIEVGGRDYESHKDIAQYFREGFNEIRQKRGPSERVNMDWPGEDVIQHLVQKACGQFIYGSTVLQYVGDSRGLPTERLEIVMNLLIPGNSESPYRNLDLLYKQILSTHTEDTRELLLDVIALILSPALVGLQIPWPYHRNSCYYIENLLCLAEGKVQALLYGLHSILFIPENNYDSIMYGEAERKNHIISLKAHCPTGEP</sequence>
<dbReference type="OrthoDB" id="4760524at2759"/>
<gene>
    <name evidence="3" type="ORF">GYMLUDRAFT_893787</name>
</gene>
<reference evidence="3 4" key="1">
    <citation type="submission" date="2014-04" db="EMBL/GenBank/DDBJ databases">
        <title>Evolutionary Origins and Diversification of the Mycorrhizal Mutualists.</title>
        <authorList>
            <consortium name="DOE Joint Genome Institute"/>
            <consortium name="Mycorrhizal Genomics Consortium"/>
            <person name="Kohler A."/>
            <person name="Kuo A."/>
            <person name="Nagy L.G."/>
            <person name="Floudas D."/>
            <person name="Copeland A."/>
            <person name="Barry K.W."/>
            <person name="Cichocki N."/>
            <person name="Veneault-Fourrey C."/>
            <person name="LaButti K."/>
            <person name="Lindquist E.A."/>
            <person name="Lipzen A."/>
            <person name="Lundell T."/>
            <person name="Morin E."/>
            <person name="Murat C."/>
            <person name="Riley R."/>
            <person name="Ohm R."/>
            <person name="Sun H."/>
            <person name="Tunlid A."/>
            <person name="Henrissat B."/>
            <person name="Grigoriev I.V."/>
            <person name="Hibbett D.S."/>
            <person name="Martin F."/>
        </authorList>
    </citation>
    <scope>NUCLEOTIDE SEQUENCE [LARGE SCALE GENOMIC DNA]</scope>
    <source>
        <strain evidence="3 4">FD-317 M1</strain>
    </source>
</reference>
<evidence type="ECO:0000256" key="1">
    <source>
        <dbReference type="ARBA" id="ARBA00022737"/>
    </source>
</evidence>
<evidence type="ECO:0000313" key="4">
    <source>
        <dbReference type="Proteomes" id="UP000053593"/>
    </source>
</evidence>
<feature type="domain" description="Nephrocystin 3-like N-terminal" evidence="2">
    <location>
        <begin position="54"/>
        <end position="212"/>
    </location>
</feature>
<dbReference type="Proteomes" id="UP000053593">
    <property type="component" value="Unassembled WGS sequence"/>
</dbReference>
<dbReference type="InterPro" id="IPR027417">
    <property type="entry name" value="P-loop_NTPase"/>
</dbReference>
<name>A0A0D0C9S1_9AGAR</name>
<protein>
    <recommendedName>
        <fullName evidence="2">Nephrocystin 3-like N-terminal domain-containing protein</fullName>
    </recommendedName>
</protein>
<proteinExistence type="predicted"/>
<dbReference type="HOGENOM" id="CLU_000288_6_10_1"/>
<dbReference type="PANTHER" id="PTHR10039">
    <property type="entry name" value="AMELOGENIN"/>
    <property type="match status" value="1"/>
</dbReference>
<dbReference type="Pfam" id="PF24883">
    <property type="entry name" value="NPHP3_N"/>
    <property type="match status" value="1"/>
</dbReference>
<evidence type="ECO:0000313" key="3">
    <source>
        <dbReference type="EMBL" id="KIK54752.1"/>
    </source>
</evidence>
<dbReference type="EMBL" id="KN834813">
    <property type="protein sequence ID" value="KIK54752.1"/>
    <property type="molecule type" value="Genomic_DNA"/>
</dbReference>
<dbReference type="Gene3D" id="3.40.50.300">
    <property type="entry name" value="P-loop containing nucleotide triphosphate hydrolases"/>
    <property type="match status" value="1"/>
</dbReference>
<dbReference type="InterPro" id="IPR056884">
    <property type="entry name" value="NPHP3-like_N"/>
</dbReference>
<keyword evidence="1" id="KW-0677">Repeat</keyword>
<organism evidence="3 4">
    <name type="scientific">Collybiopsis luxurians FD-317 M1</name>
    <dbReference type="NCBI Taxonomy" id="944289"/>
    <lineage>
        <taxon>Eukaryota</taxon>
        <taxon>Fungi</taxon>
        <taxon>Dikarya</taxon>
        <taxon>Basidiomycota</taxon>
        <taxon>Agaricomycotina</taxon>
        <taxon>Agaricomycetes</taxon>
        <taxon>Agaricomycetidae</taxon>
        <taxon>Agaricales</taxon>
        <taxon>Marasmiineae</taxon>
        <taxon>Omphalotaceae</taxon>
        <taxon>Collybiopsis</taxon>
        <taxon>Collybiopsis luxurians</taxon>
    </lineage>
</organism>
<evidence type="ECO:0000259" key="2">
    <source>
        <dbReference type="Pfam" id="PF24883"/>
    </source>
</evidence>
<keyword evidence="4" id="KW-1185">Reference proteome</keyword>
<dbReference type="SUPFAM" id="SSF52540">
    <property type="entry name" value="P-loop containing nucleoside triphosphate hydrolases"/>
    <property type="match status" value="1"/>
</dbReference>
<accession>A0A0D0C9S1</accession>
<dbReference type="AlphaFoldDB" id="A0A0D0C9S1"/>